<evidence type="ECO:0000313" key="4">
    <source>
        <dbReference type="EMBL" id="MCA9755469.1"/>
    </source>
</evidence>
<dbReference type="InterPro" id="IPR016155">
    <property type="entry name" value="Mopterin_synth/thiamin_S_b"/>
</dbReference>
<dbReference type="GO" id="GO:1990133">
    <property type="term" value="C:molybdopterin adenylyltransferase complex"/>
    <property type="evidence" value="ECO:0007669"/>
    <property type="project" value="TreeGrafter"/>
</dbReference>
<sequence length="91" mass="9927">MSSSHSATIRVTFLLFAQVRLAAGVDRVELSVERTNVQTVRDALHALLRQHPEIEPHVASSRIAVGMDYAKLDQPIQDGDELSIIPPVQGG</sequence>
<dbReference type="CDD" id="cd00754">
    <property type="entry name" value="Ubl_MoaD"/>
    <property type="match status" value="1"/>
</dbReference>
<dbReference type="EMBL" id="JAGQHS010000023">
    <property type="protein sequence ID" value="MCA9755469.1"/>
    <property type="molecule type" value="Genomic_DNA"/>
</dbReference>
<dbReference type="Pfam" id="PF02597">
    <property type="entry name" value="ThiS"/>
    <property type="match status" value="1"/>
</dbReference>
<evidence type="ECO:0000256" key="3">
    <source>
        <dbReference type="ARBA" id="ARBA00024247"/>
    </source>
</evidence>
<dbReference type="Gene3D" id="3.10.20.30">
    <property type="match status" value="1"/>
</dbReference>
<dbReference type="GO" id="GO:0006777">
    <property type="term" value="P:Mo-molybdopterin cofactor biosynthetic process"/>
    <property type="evidence" value="ECO:0007669"/>
    <property type="project" value="InterPro"/>
</dbReference>
<dbReference type="GO" id="GO:0000166">
    <property type="term" value="F:nucleotide binding"/>
    <property type="evidence" value="ECO:0007669"/>
    <property type="project" value="UniProtKB-KW"/>
</dbReference>
<keyword evidence="1" id="KW-0547">Nucleotide-binding</keyword>
<dbReference type="InterPro" id="IPR003749">
    <property type="entry name" value="ThiS/MoaD-like"/>
</dbReference>
<dbReference type="PANTHER" id="PTHR33359:SF1">
    <property type="entry name" value="MOLYBDOPTERIN SYNTHASE SULFUR CARRIER SUBUNIT"/>
    <property type="match status" value="1"/>
</dbReference>
<evidence type="ECO:0000256" key="2">
    <source>
        <dbReference type="ARBA" id="ARBA00024200"/>
    </source>
</evidence>
<evidence type="ECO:0000256" key="1">
    <source>
        <dbReference type="ARBA" id="ARBA00022741"/>
    </source>
</evidence>
<dbReference type="AlphaFoldDB" id="A0A956NA95"/>
<proteinExistence type="inferred from homology"/>
<reference evidence="4" key="2">
    <citation type="journal article" date="2021" name="Microbiome">
        <title>Successional dynamics and alternative stable states in a saline activated sludge microbial community over 9 years.</title>
        <authorList>
            <person name="Wang Y."/>
            <person name="Ye J."/>
            <person name="Ju F."/>
            <person name="Liu L."/>
            <person name="Boyd J.A."/>
            <person name="Deng Y."/>
            <person name="Parks D.H."/>
            <person name="Jiang X."/>
            <person name="Yin X."/>
            <person name="Woodcroft B.J."/>
            <person name="Tyson G.W."/>
            <person name="Hugenholtz P."/>
            <person name="Polz M.F."/>
            <person name="Zhang T."/>
        </authorList>
    </citation>
    <scope>NUCLEOTIDE SEQUENCE</scope>
    <source>
        <strain evidence="4">HKST-UBA02</strain>
    </source>
</reference>
<dbReference type="Proteomes" id="UP000739538">
    <property type="component" value="Unassembled WGS sequence"/>
</dbReference>
<gene>
    <name evidence="4" type="ORF">KDA27_06685</name>
</gene>
<comment type="similarity">
    <text evidence="2">Belongs to the MoaD family.</text>
</comment>
<dbReference type="SUPFAM" id="SSF54285">
    <property type="entry name" value="MoaD/ThiS"/>
    <property type="match status" value="1"/>
</dbReference>
<name>A0A956NA95_UNCEI</name>
<reference evidence="4" key="1">
    <citation type="submission" date="2020-04" db="EMBL/GenBank/DDBJ databases">
        <authorList>
            <person name="Zhang T."/>
        </authorList>
    </citation>
    <scope>NUCLEOTIDE SEQUENCE</scope>
    <source>
        <strain evidence="4">HKST-UBA02</strain>
    </source>
</reference>
<accession>A0A956NA95</accession>
<dbReference type="PANTHER" id="PTHR33359">
    <property type="entry name" value="MOLYBDOPTERIN SYNTHASE SULFUR CARRIER SUBUNIT"/>
    <property type="match status" value="1"/>
</dbReference>
<comment type="caution">
    <text evidence="4">The sequence shown here is derived from an EMBL/GenBank/DDBJ whole genome shotgun (WGS) entry which is preliminary data.</text>
</comment>
<organism evidence="4 5">
    <name type="scientific">Eiseniibacteriota bacterium</name>
    <dbReference type="NCBI Taxonomy" id="2212470"/>
    <lineage>
        <taxon>Bacteria</taxon>
        <taxon>Candidatus Eiseniibacteriota</taxon>
    </lineage>
</organism>
<dbReference type="InterPro" id="IPR012675">
    <property type="entry name" value="Beta-grasp_dom_sf"/>
</dbReference>
<evidence type="ECO:0000313" key="5">
    <source>
        <dbReference type="Proteomes" id="UP000739538"/>
    </source>
</evidence>
<dbReference type="InterPro" id="IPR044672">
    <property type="entry name" value="MOCS2A"/>
</dbReference>
<protein>
    <recommendedName>
        <fullName evidence="3">Molybdopterin synthase sulfur carrier subunit</fullName>
    </recommendedName>
</protein>